<evidence type="ECO:0000259" key="2">
    <source>
        <dbReference type="PROSITE" id="PS50975"/>
    </source>
</evidence>
<dbReference type="PROSITE" id="PS50975">
    <property type="entry name" value="ATP_GRASP"/>
    <property type="match status" value="1"/>
</dbReference>
<dbReference type="InterPro" id="IPR036291">
    <property type="entry name" value="NAD(P)-bd_dom_sf"/>
</dbReference>
<dbReference type="PANTHER" id="PTHR42793:SF1">
    <property type="entry name" value="PEPTIDYL-LYSINE N-ACETYLTRANSFERASE PATZ"/>
    <property type="match status" value="1"/>
</dbReference>
<dbReference type="InterPro" id="IPR032875">
    <property type="entry name" value="Succ_CoA_lig_flav_dom"/>
</dbReference>
<comment type="caution">
    <text evidence="4">The sequence shown here is derived from an EMBL/GenBank/DDBJ whole genome shotgun (WGS) entry which is preliminary data.</text>
</comment>
<dbReference type="CDD" id="cd04301">
    <property type="entry name" value="NAT_SF"/>
    <property type="match status" value="1"/>
</dbReference>
<protein>
    <submittedName>
        <fullName evidence="4">GNAT family N-acetyltransferase</fullName>
        <ecNumber evidence="4">2.3.1.-</ecNumber>
    </submittedName>
</protein>
<evidence type="ECO:0000259" key="3">
    <source>
        <dbReference type="PROSITE" id="PS51186"/>
    </source>
</evidence>
<dbReference type="InterPro" id="IPR000182">
    <property type="entry name" value="GNAT_dom"/>
</dbReference>
<feature type="domain" description="N-acetyltransferase" evidence="3">
    <location>
        <begin position="19"/>
        <end position="180"/>
    </location>
</feature>
<feature type="domain" description="ATP-grasp" evidence="2">
    <location>
        <begin position="679"/>
        <end position="877"/>
    </location>
</feature>
<proteinExistence type="predicted"/>
<dbReference type="Pfam" id="PF13380">
    <property type="entry name" value="CoA_binding_2"/>
    <property type="match status" value="1"/>
</dbReference>
<dbReference type="InterPro" id="IPR013815">
    <property type="entry name" value="ATP_grasp_subdomain_1"/>
</dbReference>
<dbReference type="InterPro" id="IPR016181">
    <property type="entry name" value="Acyl_CoA_acyltransferase"/>
</dbReference>
<evidence type="ECO:0000313" key="4">
    <source>
        <dbReference type="EMBL" id="MEE6307685.1"/>
    </source>
</evidence>
<dbReference type="Pfam" id="PF19045">
    <property type="entry name" value="Ligase_CoA_2"/>
    <property type="match status" value="1"/>
</dbReference>
<dbReference type="SUPFAM" id="SSF55729">
    <property type="entry name" value="Acyl-CoA N-acyltransferases (Nat)"/>
    <property type="match status" value="1"/>
</dbReference>
<dbReference type="Gene3D" id="3.40.50.720">
    <property type="entry name" value="NAD(P)-binding Rossmann-like Domain"/>
    <property type="match status" value="1"/>
</dbReference>
<dbReference type="InterPro" id="IPR043938">
    <property type="entry name" value="Ligase_CoA_dom"/>
</dbReference>
<dbReference type="InterPro" id="IPR011761">
    <property type="entry name" value="ATP-grasp"/>
</dbReference>
<dbReference type="SMART" id="SM00881">
    <property type="entry name" value="CoA_binding"/>
    <property type="match status" value="1"/>
</dbReference>
<dbReference type="Proteomes" id="UP001339911">
    <property type="component" value="Unassembled WGS sequence"/>
</dbReference>
<keyword evidence="1" id="KW-0067">ATP-binding</keyword>
<dbReference type="InterPro" id="IPR016102">
    <property type="entry name" value="Succinyl-CoA_synth-like"/>
</dbReference>
<dbReference type="SUPFAM" id="SSF51735">
    <property type="entry name" value="NAD(P)-binding Rossmann-fold domains"/>
    <property type="match status" value="1"/>
</dbReference>
<dbReference type="GO" id="GO:0016746">
    <property type="term" value="F:acyltransferase activity"/>
    <property type="evidence" value="ECO:0007669"/>
    <property type="project" value="UniProtKB-KW"/>
</dbReference>
<gene>
    <name evidence="4" type="ORF">V1634_12715</name>
</gene>
<dbReference type="Gene3D" id="3.30.1490.20">
    <property type="entry name" value="ATP-grasp fold, A domain"/>
    <property type="match status" value="1"/>
</dbReference>
<keyword evidence="5" id="KW-1185">Reference proteome</keyword>
<keyword evidence="4" id="KW-0012">Acyltransferase</keyword>
<evidence type="ECO:0000313" key="5">
    <source>
        <dbReference type="Proteomes" id="UP001339911"/>
    </source>
</evidence>
<dbReference type="Gene3D" id="3.40.630.30">
    <property type="match status" value="1"/>
</dbReference>
<dbReference type="RefSeq" id="WP_331207976.1">
    <property type="nucleotide sequence ID" value="NZ_JAZGQL010000008.1"/>
</dbReference>
<evidence type="ECO:0000256" key="1">
    <source>
        <dbReference type="PROSITE-ProRule" id="PRU00409"/>
    </source>
</evidence>
<dbReference type="Pfam" id="PF00583">
    <property type="entry name" value="Acetyltransf_1"/>
    <property type="match status" value="1"/>
</dbReference>
<dbReference type="PROSITE" id="PS51186">
    <property type="entry name" value="GNAT"/>
    <property type="match status" value="1"/>
</dbReference>
<accession>A0ABU7SCL1</accession>
<dbReference type="EC" id="2.3.1.-" evidence="4"/>
<organism evidence="4 5">
    <name type="scientific">Plantactinospora veratri</name>
    <dbReference type="NCBI Taxonomy" id="1436122"/>
    <lineage>
        <taxon>Bacteria</taxon>
        <taxon>Bacillati</taxon>
        <taxon>Actinomycetota</taxon>
        <taxon>Actinomycetes</taxon>
        <taxon>Micromonosporales</taxon>
        <taxon>Micromonosporaceae</taxon>
        <taxon>Plantactinospora</taxon>
    </lineage>
</organism>
<dbReference type="SUPFAM" id="SSF52210">
    <property type="entry name" value="Succinyl-CoA synthetase domains"/>
    <property type="match status" value="2"/>
</dbReference>
<keyword evidence="4" id="KW-0808">Transferase</keyword>
<dbReference type="Pfam" id="PF13549">
    <property type="entry name" value="ATP-grasp_5"/>
    <property type="match status" value="1"/>
</dbReference>
<reference evidence="4 5" key="1">
    <citation type="submission" date="2024-01" db="EMBL/GenBank/DDBJ databases">
        <title>Genome insights into Plantactinospora veratri sp. nov.</title>
        <authorList>
            <person name="Wang L."/>
        </authorList>
    </citation>
    <scope>NUCLEOTIDE SEQUENCE [LARGE SCALE GENOMIC DNA]</scope>
    <source>
        <strain evidence="4 5">NEAU-FHS4</strain>
    </source>
</reference>
<dbReference type="PANTHER" id="PTHR42793">
    <property type="entry name" value="COA BINDING DOMAIN CONTAINING PROTEIN"/>
    <property type="match status" value="1"/>
</dbReference>
<dbReference type="Gene3D" id="3.30.470.20">
    <property type="entry name" value="ATP-grasp fold, B domain"/>
    <property type="match status" value="1"/>
</dbReference>
<name>A0ABU7SCL1_9ACTN</name>
<dbReference type="SUPFAM" id="SSF56059">
    <property type="entry name" value="Glutathione synthetase ATP-binding domain-like"/>
    <property type="match status" value="1"/>
</dbReference>
<dbReference type="Pfam" id="PF13607">
    <property type="entry name" value="Succ_CoA_lig"/>
    <property type="match status" value="1"/>
</dbReference>
<dbReference type="EMBL" id="JAZGQL010000008">
    <property type="protein sequence ID" value="MEE6307685.1"/>
    <property type="molecule type" value="Genomic_DNA"/>
</dbReference>
<sequence length="893" mass="91121">MFVQAVPGADALTIDGGIVRIRAVMPQDRDRLTELYRSSSPESLRMRFFAVAGERTIAAEVDRLCRPASPAEHGAVLAETAGQLAGVASYEVGDGGAGAEFAVFVADGQRGRGIGTLLLEHLRAVAGAAGVTELRGDVLPANAAMLQVAADLTGRAGSRTEDAILAVGLPTEVSEAELGAADARDRVAARASLRPLLAPRSVAVVGAGRTPGGIGHETLRSLLRYGFTGPVHPVNPHATEVCGLPAYPRLSALPEPVELAVVAVPAPAVVDTIRDAAAAGVRAAVVLTSGLGESGAAGREAQRQLVEVARAHGIRLVGPNCIGVVNTDPAVRLAAAFAPVLPPAGGLAVASQSGAVGVALLEQAERVGCGLSTFVSLGNKADVSGNDLIAYWYDDPATRAVALYLESFGNPRRFARLVRGLARRKPVLAVKSGRSRAGVRAGAARTAAVAAPDSTVDALFAQAGVIRLETLGDLMDTARLLTDQPLPTGDRLAVIGNAGGVNVLAADAADGAGLRVGALSPALRERLRGVLPPLAGDDNPLHLGAGASPAALADAARVVAASGEVDSLLLVVAATRANDVPAMLAALAPVLDSAPGLTAAVVVLGLADPPVTVGSRRAPVFDLPERAVRAIGRAAWYADWLRQPAGGIPPRVAGAGRGRELVREALGTAAGWQPYDRIAEILGSYGIPVVPARRVETVEEAVAAAEGFGYPVTLKAAAPDLVHKSDVGGVALGLGGPEQVRTAYPGVAGPAGPVLVQPMARGQLELVAGVVHDPQFGSLVMVGLGGVHTDLLGDRSLRLTPVTDLDAGRMWRSLRAAPLLTGYRGTPPVDTAAVEELLCRLGQLAQDLPEVAELDLNPVLVGPDGVAVVDAKLRLAPVGAGSQRILRNLRAAQ</sequence>
<keyword evidence="1" id="KW-0547">Nucleotide-binding</keyword>
<dbReference type="Gene3D" id="3.40.50.261">
    <property type="entry name" value="Succinyl-CoA synthetase domains"/>
    <property type="match status" value="2"/>
</dbReference>
<dbReference type="InterPro" id="IPR003781">
    <property type="entry name" value="CoA-bd"/>
</dbReference>